<dbReference type="PANTHER" id="PTHR39335:SF1">
    <property type="entry name" value="BLL4220 PROTEIN"/>
    <property type="match status" value="1"/>
</dbReference>
<dbReference type="InterPro" id="IPR005297">
    <property type="entry name" value="Lipoprotein_repeat"/>
</dbReference>
<keyword evidence="2" id="KW-1185">Reference proteome</keyword>
<proteinExistence type="predicted"/>
<dbReference type="PROSITE" id="PS51257">
    <property type="entry name" value="PROKAR_LIPOPROTEIN"/>
    <property type="match status" value="1"/>
</dbReference>
<dbReference type="OrthoDB" id="597632at2"/>
<dbReference type="Proteomes" id="UP000283128">
    <property type="component" value="Unassembled WGS sequence"/>
</dbReference>
<dbReference type="EMBL" id="RZYA01000027">
    <property type="protein sequence ID" value="RVU16546.1"/>
    <property type="molecule type" value="Genomic_DNA"/>
</dbReference>
<dbReference type="Pfam" id="PF03640">
    <property type="entry name" value="Lipoprotein_15"/>
    <property type="match status" value="2"/>
</dbReference>
<dbReference type="RefSeq" id="WP_127832724.1">
    <property type="nucleotide sequence ID" value="NZ_RZYA01000027.1"/>
</dbReference>
<organism evidence="1 2">
    <name type="scientific">Streptomyces antnestii</name>
    <dbReference type="NCBI Taxonomy" id="2494256"/>
    <lineage>
        <taxon>Bacteria</taxon>
        <taxon>Bacillati</taxon>
        <taxon>Actinomycetota</taxon>
        <taxon>Actinomycetes</taxon>
        <taxon>Kitasatosporales</taxon>
        <taxon>Streptomycetaceae</taxon>
        <taxon>Streptomyces</taxon>
    </lineage>
</organism>
<reference evidence="1 2" key="1">
    <citation type="submission" date="2019-01" db="EMBL/GenBank/DDBJ databases">
        <title>Genome sequences of Streptomyces and Rhizobium isolates collected from root and soil.</title>
        <authorList>
            <person name="Chhettri S."/>
            <person name="Sevigny J.L."/>
            <person name="Sen A."/>
            <person name="Ennis N."/>
            <person name="Tisa L."/>
        </authorList>
    </citation>
    <scope>NUCLEOTIDE SEQUENCE [LARGE SCALE GENOMIC DNA]</scope>
    <source>
        <strain evidence="1 2">San01</strain>
    </source>
</reference>
<comment type="caution">
    <text evidence="1">The sequence shown here is derived from an EMBL/GenBank/DDBJ whole genome shotgun (WGS) entry which is preliminary data.</text>
</comment>
<evidence type="ECO:0000313" key="2">
    <source>
        <dbReference type="Proteomes" id="UP000283128"/>
    </source>
</evidence>
<accession>A0A3S2V8M0</accession>
<sequence length="181" mass="18246">MLATTRNTRIAGYAAVGAAVFALALSGCGGSGGGSKSSGTAKSSAPTTSSATLTAAKVDKVGTVVTDSKGFVLYRFDQDSAKPTKVTCYGSCATLWPAATATDAKSITVKGIDKKLVSTVKRSDGTTQITLAGWPLYRYSKDDQPKEAYGQGVLGTWFAATPTGAKAMSTNGGSSGSGSGY</sequence>
<gene>
    <name evidence="1" type="ORF">EOT10_36685</name>
</gene>
<name>A0A3S2V8M0_9ACTN</name>
<dbReference type="GO" id="GO:0043448">
    <property type="term" value="P:alkane catabolic process"/>
    <property type="evidence" value="ECO:0007669"/>
    <property type="project" value="TreeGrafter"/>
</dbReference>
<dbReference type="PANTHER" id="PTHR39335">
    <property type="entry name" value="BLL4220 PROTEIN"/>
    <property type="match status" value="1"/>
</dbReference>
<evidence type="ECO:0008006" key="3">
    <source>
        <dbReference type="Google" id="ProtNLM"/>
    </source>
</evidence>
<dbReference type="AlphaFoldDB" id="A0A3S2V8M0"/>
<evidence type="ECO:0000313" key="1">
    <source>
        <dbReference type="EMBL" id="RVU16546.1"/>
    </source>
</evidence>
<protein>
    <recommendedName>
        <fullName evidence="3">Lipoprotein</fullName>
    </recommendedName>
</protein>